<dbReference type="OrthoDB" id="7478497at2"/>
<evidence type="ECO:0000313" key="3">
    <source>
        <dbReference type="Proteomes" id="UP000309389"/>
    </source>
</evidence>
<dbReference type="AlphaFoldDB" id="A0A4T3F2Z6"/>
<organism evidence="2 3">
    <name type="scientific">Alteraurantiacibacter aquimixticola</name>
    <dbReference type="NCBI Taxonomy" id="2489173"/>
    <lineage>
        <taxon>Bacteria</taxon>
        <taxon>Pseudomonadati</taxon>
        <taxon>Pseudomonadota</taxon>
        <taxon>Alphaproteobacteria</taxon>
        <taxon>Sphingomonadales</taxon>
        <taxon>Erythrobacteraceae</taxon>
        <taxon>Alteraurantiacibacter</taxon>
    </lineage>
</organism>
<protein>
    <submittedName>
        <fullName evidence="2">Uncharacterized protein</fullName>
    </submittedName>
</protein>
<feature type="compositionally biased region" description="Basic and acidic residues" evidence="1">
    <location>
        <begin position="10"/>
        <end position="33"/>
    </location>
</feature>
<name>A0A4T3F2Z6_9SPHN</name>
<dbReference type="RefSeq" id="WP_136693510.1">
    <property type="nucleotide sequence ID" value="NZ_SSHH01000002.1"/>
</dbReference>
<reference evidence="2 3" key="1">
    <citation type="submission" date="2019-04" db="EMBL/GenBank/DDBJ databases">
        <title>Altererythrobacter aquimixticola sp. nov., isolated from sediment of junction between the ocean and a freshwater spring.</title>
        <authorList>
            <person name="Yoon J.-H."/>
        </authorList>
    </citation>
    <scope>NUCLEOTIDE SEQUENCE [LARGE SCALE GENOMIC DNA]</scope>
    <source>
        <strain evidence="2 3">SSKS-13</strain>
    </source>
</reference>
<keyword evidence="3" id="KW-1185">Reference proteome</keyword>
<dbReference type="EMBL" id="SSHH01000002">
    <property type="protein sequence ID" value="TIX50490.1"/>
    <property type="molecule type" value="Genomic_DNA"/>
</dbReference>
<proteinExistence type="predicted"/>
<gene>
    <name evidence="2" type="ORF">E5222_09480</name>
</gene>
<evidence type="ECO:0000256" key="1">
    <source>
        <dbReference type="SAM" id="MobiDB-lite"/>
    </source>
</evidence>
<evidence type="ECO:0000313" key="2">
    <source>
        <dbReference type="EMBL" id="TIX50490.1"/>
    </source>
</evidence>
<sequence length="61" mass="7239">MAQINYYDPALRRAEKERQRESDEEGLRSGRVSPEELNRRNGFFASLEIIESQVICQEEFF</sequence>
<accession>A0A4T3F2Z6</accession>
<feature type="region of interest" description="Disordered" evidence="1">
    <location>
        <begin position="1"/>
        <end position="33"/>
    </location>
</feature>
<dbReference type="Proteomes" id="UP000309389">
    <property type="component" value="Unassembled WGS sequence"/>
</dbReference>
<comment type="caution">
    <text evidence="2">The sequence shown here is derived from an EMBL/GenBank/DDBJ whole genome shotgun (WGS) entry which is preliminary data.</text>
</comment>